<reference evidence="1" key="1">
    <citation type="submission" date="2022-08" db="EMBL/GenBank/DDBJ databases">
        <title>Genome Sequence of Fusarium decemcellulare.</title>
        <authorList>
            <person name="Buettner E."/>
        </authorList>
    </citation>
    <scope>NUCLEOTIDE SEQUENCE</scope>
    <source>
        <strain evidence="1">Babe19</strain>
    </source>
</reference>
<accession>A0ACC1SA59</accession>
<proteinExistence type="predicted"/>
<organism evidence="1 2">
    <name type="scientific">Fusarium decemcellulare</name>
    <dbReference type="NCBI Taxonomy" id="57161"/>
    <lineage>
        <taxon>Eukaryota</taxon>
        <taxon>Fungi</taxon>
        <taxon>Dikarya</taxon>
        <taxon>Ascomycota</taxon>
        <taxon>Pezizomycotina</taxon>
        <taxon>Sordariomycetes</taxon>
        <taxon>Hypocreomycetidae</taxon>
        <taxon>Hypocreales</taxon>
        <taxon>Nectriaceae</taxon>
        <taxon>Fusarium</taxon>
        <taxon>Fusarium decemcellulare species complex</taxon>
    </lineage>
</organism>
<sequence>MALCTYCDNIPLRLFSFRRNDQLDYDHQPTLSVLQRSAEAGCQGCRLFFHAIESSASEHAGKYTLARTWNDDDRVRLSSTKFGDQVVRVGWKEAGRFRTFAVPPEWRSEKPPSPDLGGHDKDGSRYLLYESQLIQRWAKLCLETHKSCSRGTSFLPTRLIDVGTATEPVLSLVQSVDINSSNRLYLALSHCWGLTMPETGRTTSLTLERHKVSISPTDLPQTFQDFIDIARRLDIRYVWIDSLCIIQDSREDWEKEAAQMASVYSMAHLTISASGSADGRGGCRVVDAVRSFGPFDLERHIDSASSSTEESIAVFRLWSRDTYPVGQVLTSDPLTKRGWTLQERELSPRIVHYSKDTIRWECCELRATIEFPWGDPGSFDQGRMFDGGSSSRPTTIGPPINDSKPLADVTKQRLSWFELVDRYTHRSLTQQMDILPALSGIARSIAESTSDEYYAGLWKSYFSHCLLWASDWHVSRDFKKHSRPSNYLAPSWSWASVRGPVHYLSWVNGYWYTFNADPDPAYVPKLIDVSLQASSDPYGVLKAGSLTLEGKIGVGFSKQEVYAVPKDKHNVSFTPGHQDRLTLYSVNTTRTIEKVGEIRYDVPLCYSCSPVGSMRPVWLLCCMNSEKSSDGTMRTFAIALETVERDEGQQAPSFPLRYRRVGVAWGINPSFWERGVTTKLMIL</sequence>
<gene>
    <name evidence="1" type="ORF">NM208_g7241</name>
</gene>
<dbReference type="Proteomes" id="UP001148629">
    <property type="component" value="Unassembled WGS sequence"/>
</dbReference>
<dbReference type="EMBL" id="JANRMS010000730">
    <property type="protein sequence ID" value="KAJ3535179.1"/>
    <property type="molecule type" value="Genomic_DNA"/>
</dbReference>
<evidence type="ECO:0000313" key="1">
    <source>
        <dbReference type="EMBL" id="KAJ3535179.1"/>
    </source>
</evidence>
<keyword evidence="2" id="KW-1185">Reference proteome</keyword>
<protein>
    <submittedName>
        <fullName evidence="1">Uncharacterized protein</fullName>
    </submittedName>
</protein>
<comment type="caution">
    <text evidence="1">The sequence shown here is derived from an EMBL/GenBank/DDBJ whole genome shotgun (WGS) entry which is preliminary data.</text>
</comment>
<evidence type="ECO:0000313" key="2">
    <source>
        <dbReference type="Proteomes" id="UP001148629"/>
    </source>
</evidence>
<name>A0ACC1SA59_9HYPO</name>